<evidence type="ECO:0000256" key="6">
    <source>
        <dbReference type="ARBA" id="ARBA00023136"/>
    </source>
</evidence>
<evidence type="ECO:0000256" key="1">
    <source>
        <dbReference type="ARBA" id="ARBA00004167"/>
    </source>
</evidence>
<sequence length="395" mass="45842">MVWTLLLMHMFLSLLEETRARSHSLQYFYTAVSEPGPGVPAFTAFGFVDDQPFIYYDSVEMKAKPFAPWLREDSDYFEDETNIFKSRMKIFHLNLRNVQRYYNQTSEHSLNKENQQKSSGSHTLQFTYGCELQDDGRTTGHWQYGYDGDDYLSLDMDPLQYTAVSFLARYTKQKWEANRNAIERDKTYLENECIQWLQRYLECGRESLTRTEPPITLVTHHPSPDGKVTLRCWALGFYPAEITLTWQQDGKDQTQDMESVETRPMGDGSFQKWVAIVVPSGEEQRYMCHVQHEGLLEPLTLKYELPSQPTIPIKKLFLILILLGAVVPVVVIMGATVAGFVLQRNKNSGRETDSRFPYSNLKLSHPKELSCNFCPCYFWSQFGDSYCPMPRVFDC</sequence>
<dbReference type="PROSITE" id="PS00290">
    <property type="entry name" value="IG_MHC"/>
    <property type="match status" value="1"/>
</dbReference>
<dbReference type="FunFam" id="2.60.40.10:FF:000014">
    <property type="entry name" value="H-2 class I histocompatibility antigen, alpha chain"/>
    <property type="match status" value="1"/>
</dbReference>
<dbReference type="GO" id="GO:0030670">
    <property type="term" value="C:phagocytic vesicle membrane"/>
    <property type="evidence" value="ECO:0007669"/>
    <property type="project" value="UniProtKB-ARBA"/>
</dbReference>
<evidence type="ECO:0000256" key="2">
    <source>
        <dbReference type="ARBA" id="ARBA00022451"/>
    </source>
</evidence>
<keyword evidence="9" id="KW-1185">Reference proteome</keyword>
<dbReference type="InterPro" id="IPR011162">
    <property type="entry name" value="MHC_I/II-like_Ag-recog"/>
</dbReference>
<keyword evidence="3" id="KW-0812">Transmembrane</keyword>
<dbReference type="GO" id="GO:0042612">
    <property type="term" value="C:MHC class I protein complex"/>
    <property type="evidence" value="ECO:0007669"/>
    <property type="project" value="UniProtKB-KW"/>
</dbReference>
<dbReference type="InterPro" id="IPR007110">
    <property type="entry name" value="Ig-like_dom"/>
</dbReference>
<keyword evidence="7" id="KW-0325">Glycoprotein</keyword>
<evidence type="ECO:0000313" key="9">
    <source>
        <dbReference type="Proteomes" id="UP000694850"/>
    </source>
</evidence>
<comment type="similarity">
    <text evidence="8">Belongs to the MHC class I family.</text>
</comment>
<dbReference type="GO" id="GO:0098553">
    <property type="term" value="C:lumenal side of endoplasmic reticulum membrane"/>
    <property type="evidence" value="ECO:0007669"/>
    <property type="project" value="UniProtKB-ARBA"/>
</dbReference>
<dbReference type="GO" id="GO:0009897">
    <property type="term" value="C:external side of plasma membrane"/>
    <property type="evidence" value="ECO:0007669"/>
    <property type="project" value="TreeGrafter"/>
</dbReference>
<dbReference type="GO" id="GO:0001916">
    <property type="term" value="P:positive regulation of T cell mediated cytotoxicity"/>
    <property type="evidence" value="ECO:0007669"/>
    <property type="project" value="TreeGrafter"/>
</dbReference>
<dbReference type="SMART" id="SM00407">
    <property type="entry name" value="IGc1"/>
    <property type="match status" value="1"/>
</dbReference>
<dbReference type="PANTHER" id="PTHR16675">
    <property type="entry name" value="MHC CLASS I-RELATED"/>
    <property type="match status" value="1"/>
</dbReference>
<dbReference type="PANTHER" id="PTHR16675:SF250">
    <property type="entry name" value="HISTOCOMPATIBILITY 2, T REGION LOCUS 24"/>
    <property type="match status" value="1"/>
</dbReference>
<dbReference type="InterPro" id="IPR003597">
    <property type="entry name" value="Ig_C1-set"/>
</dbReference>
<dbReference type="Pfam" id="PF00129">
    <property type="entry name" value="MHC_I"/>
    <property type="match status" value="1"/>
</dbReference>
<keyword evidence="2" id="KW-0490">MHC I</keyword>
<dbReference type="CDD" id="cd07698">
    <property type="entry name" value="IgC1_MHC_I_alpha3"/>
    <property type="match status" value="1"/>
</dbReference>
<evidence type="ECO:0000313" key="10">
    <source>
        <dbReference type="RefSeq" id="XP_007949662.2"/>
    </source>
</evidence>
<dbReference type="InterPro" id="IPR037055">
    <property type="entry name" value="MHC_I-like_Ag-recog_sf"/>
</dbReference>
<evidence type="ECO:0000256" key="5">
    <source>
        <dbReference type="ARBA" id="ARBA00022989"/>
    </source>
</evidence>
<dbReference type="SUPFAM" id="SSF48726">
    <property type="entry name" value="Immunoglobulin"/>
    <property type="match status" value="1"/>
</dbReference>
<evidence type="ECO:0000256" key="7">
    <source>
        <dbReference type="ARBA" id="ARBA00023180"/>
    </source>
</evidence>
<dbReference type="GO" id="GO:0002486">
    <property type="term" value="P:antigen processing and presentation of endogenous peptide antigen via MHC class I via ER pathway, TAP-independent"/>
    <property type="evidence" value="ECO:0007669"/>
    <property type="project" value="TreeGrafter"/>
</dbReference>
<dbReference type="GO" id="GO:0002476">
    <property type="term" value="P:antigen processing and presentation of endogenous peptide antigen via MHC class Ib"/>
    <property type="evidence" value="ECO:0007669"/>
    <property type="project" value="TreeGrafter"/>
</dbReference>
<protein>
    <submittedName>
        <fullName evidence="10">HLA class I histocompatibility antigen, B alpha chain-like</fullName>
    </submittedName>
</protein>
<dbReference type="InterPro" id="IPR011161">
    <property type="entry name" value="MHC_I-like_Ag-recog"/>
</dbReference>
<dbReference type="InterPro" id="IPR036179">
    <property type="entry name" value="Ig-like_dom_sf"/>
</dbReference>
<dbReference type="InterPro" id="IPR003006">
    <property type="entry name" value="Ig/MHC_CS"/>
</dbReference>
<dbReference type="InterPro" id="IPR050208">
    <property type="entry name" value="MHC_class-I_related"/>
</dbReference>
<organism evidence="9 10">
    <name type="scientific">Orycteropus afer afer</name>
    <dbReference type="NCBI Taxonomy" id="1230840"/>
    <lineage>
        <taxon>Eukaryota</taxon>
        <taxon>Metazoa</taxon>
        <taxon>Chordata</taxon>
        <taxon>Craniata</taxon>
        <taxon>Vertebrata</taxon>
        <taxon>Euteleostomi</taxon>
        <taxon>Mammalia</taxon>
        <taxon>Eutheria</taxon>
        <taxon>Afrotheria</taxon>
        <taxon>Tubulidentata</taxon>
        <taxon>Orycteropodidae</taxon>
        <taxon>Orycteropus</taxon>
    </lineage>
</organism>
<dbReference type="GeneID" id="103206034"/>
<dbReference type="Gene3D" id="3.30.500.10">
    <property type="entry name" value="MHC class I-like antigen recognition-like"/>
    <property type="match status" value="1"/>
</dbReference>
<dbReference type="SUPFAM" id="SSF54452">
    <property type="entry name" value="MHC antigen-recognition domain"/>
    <property type="match status" value="1"/>
</dbReference>
<evidence type="ECO:0000256" key="8">
    <source>
        <dbReference type="RuleBase" id="RU004439"/>
    </source>
</evidence>
<evidence type="ECO:0000256" key="4">
    <source>
        <dbReference type="ARBA" id="ARBA00022859"/>
    </source>
</evidence>
<comment type="subcellular location">
    <subcellularLocation>
        <location evidence="1">Membrane</location>
        <topology evidence="1">Single-pass membrane protein</topology>
    </subcellularLocation>
</comment>
<dbReference type="PROSITE" id="PS50835">
    <property type="entry name" value="IG_LIKE"/>
    <property type="match status" value="1"/>
</dbReference>
<dbReference type="RefSeq" id="XP_007949662.2">
    <property type="nucleotide sequence ID" value="XM_007951471.2"/>
</dbReference>
<dbReference type="Pfam" id="PF07654">
    <property type="entry name" value="C1-set"/>
    <property type="match status" value="1"/>
</dbReference>
<dbReference type="GO" id="GO:0005102">
    <property type="term" value="F:signaling receptor binding"/>
    <property type="evidence" value="ECO:0007669"/>
    <property type="project" value="TreeGrafter"/>
</dbReference>
<name>A0A8B7AQ70_ORYAF</name>
<dbReference type="Proteomes" id="UP000694850">
    <property type="component" value="Unplaced"/>
</dbReference>
<dbReference type="InterPro" id="IPR001039">
    <property type="entry name" value="MHC_I_a_a1/a2"/>
</dbReference>
<dbReference type="GO" id="GO:0042605">
    <property type="term" value="F:peptide antigen binding"/>
    <property type="evidence" value="ECO:0007669"/>
    <property type="project" value="TreeGrafter"/>
</dbReference>
<reference evidence="10" key="1">
    <citation type="submission" date="2025-08" db="UniProtKB">
        <authorList>
            <consortium name="RefSeq"/>
        </authorList>
    </citation>
    <scope>IDENTIFICATION</scope>
</reference>
<proteinExistence type="inferred from homology"/>
<dbReference type="FunFam" id="3.30.500.10:FF:000001">
    <property type="entry name" value="H-2 class I histocompatibility antigen, alpha chain"/>
    <property type="match status" value="1"/>
</dbReference>
<keyword evidence="5" id="KW-1133">Transmembrane helix</keyword>
<dbReference type="GO" id="GO:0005615">
    <property type="term" value="C:extracellular space"/>
    <property type="evidence" value="ECO:0007669"/>
    <property type="project" value="TreeGrafter"/>
</dbReference>
<evidence type="ECO:0000256" key="3">
    <source>
        <dbReference type="ARBA" id="ARBA00022692"/>
    </source>
</evidence>
<dbReference type="PRINTS" id="PR01638">
    <property type="entry name" value="MHCCLASSI"/>
</dbReference>
<dbReference type="Gene3D" id="2.60.40.10">
    <property type="entry name" value="Immunoglobulins"/>
    <property type="match status" value="1"/>
</dbReference>
<keyword evidence="4" id="KW-0391">Immunity</keyword>
<keyword evidence="6" id="KW-0472">Membrane</keyword>
<accession>A0A8B7AQ70</accession>
<dbReference type="InterPro" id="IPR013783">
    <property type="entry name" value="Ig-like_fold"/>
</dbReference>
<gene>
    <name evidence="10" type="primary">LOC103206034</name>
</gene>
<dbReference type="GO" id="GO:0006955">
    <property type="term" value="P:immune response"/>
    <property type="evidence" value="ECO:0007669"/>
    <property type="project" value="TreeGrafter"/>
</dbReference>
<dbReference type="AlphaFoldDB" id="A0A8B7AQ70"/>
<dbReference type="OrthoDB" id="8936120at2759"/>